<evidence type="ECO:0000256" key="3">
    <source>
        <dbReference type="ARBA" id="ARBA00009983"/>
    </source>
</evidence>
<dbReference type="RefSeq" id="WP_089973602.1">
    <property type="nucleotide sequence ID" value="NZ_FNJM01000025.1"/>
</dbReference>
<keyword evidence="5 11" id="KW-0812">Transmembrane</keyword>
<keyword evidence="9" id="KW-0479">Metal-binding</keyword>
<evidence type="ECO:0000256" key="10">
    <source>
        <dbReference type="PIRSR" id="PIRSR005091-3"/>
    </source>
</evidence>
<dbReference type="GO" id="GO:0005886">
    <property type="term" value="C:plasma membrane"/>
    <property type="evidence" value="ECO:0007669"/>
    <property type="project" value="UniProtKB-SubCell"/>
</dbReference>
<gene>
    <name evidence="13" type="ORF">SAMN04488529_12510</name>
</gene>
<dbReference type="AlphaFoldDB" id="A0A1H0W1T8"/>
<feature type="transmembrane region" description="Helical" evidence="11">
    <location>
        <begin position="63"/>
        <end position="79"/>
    </location>
</feature>
<evidence type="ECO:0000256" key="1">
    <source>
        <dbReference type="ARBA" id="ARBA00004651"/>
    </source>
</evidence>
<dbReference type="Gene3D" id="3.30.1120.170">
    <property type="match status" value="1"/>
</dbReference>
<evidence type="ECO:0000256" key="4">
    <source>
        <dbReference type="ARBA" id="ARBA00022475"/>
    </source>
</evidence>
<dbReference type="PANTHER" id="PTHR47371">
    <property type="entry name" value="LIPOTEICHOIC ACID SYNTHASE"/>
    <property type="match status" value="1"/>
</dbReference>
<dbReference type="GO" id="GO:0046872">
    <property type="term" value="F:metal ion binding"/>
    <property type="evidence" value="ECO:0007669"/>
    <property type="project" value="UniProtKB-KW"/>
</dbReference>
<dbReference type="CDD" id="cd16015">
    <property type="entry name" value="LTA_synthase"/>
    <property type="match status" value="1"/>
</dbReference>
<sequence>MKFDLLKFIYCNAKDKIRSNWISIFRFVIVIDMLIKTTVFLTILEERKADKLIIDNISIKLSLVHLMYIILVFSFGYLLSYNKQIIYYNLLNIFYSILLVMDLGYYRMNMDLLGLKNIFFPGTFNPMKGDIFIFKSSDILFVIDIILIIVWVLVCKIINNEKRNLIKFSVTFIIATLGIFISFISLDVLSLAGWDRKMFDKSWTTLMSIRAPGPIGYHGYEAITTLKRVFHNPKAEDMKEIDDWIVSNNENLLDNEYKGMFKGKNVIFLQIESLENFVINKKTNGKEITPILNKLIKEGLYFNNIYEQNNAGNSIDCDYMVNTSIFPLGGDITALNYGEVVYPNSLQRVLNNQGYKTISTHPLEPGEFNWLELHRNGFGASEIWDDDDYFYDEYVGYGLSDKSFLNQLAYKIDKINEPFYLHSSTLTSHGPFNIDDEYRVLNLPKKIDKSYLGGYFESISYTDRQIGMFIDRLDKDGLLDDTIVVIYGDHGGVHKYYNDDIKDLCYEGNWWKEYTKEIPLIIYSKNGHKQAFNKHGGQVDIMPTVLYLLGVEDFNYKKTSMGRVLVNTNRDATVIKGNIIKGQCKDEEEKNNLLKAYDIGEKIIKNNYFKYNRN</sequence>
<feature type="transmembrane region" description="Helical" evidence="11">
    <location>
        <begin position="86"/>
        <end position="106"/>
    </location>
</feature>
<feature type="binding site" evidence="10">
    <location>
        <position position="489"/>
    </location>
    <ligand>
        <name>Mn(2+)</name>
        <dbReference type="ChEBI" id="CHEBI:29035"/>
    </ligand>
</feature>
<feature type="binding site" evidence="9">
    <location>
        <position position="429"/>
    </location>
    <ligand>
        <name>substrate</name>
    </ligand>
</feature>
<dbReference type="Pfam" id="PF00884">
    <property type="entry name" value="Sulfatase"/>
    <property type="match status" value="1"/>
</dbReference>
<dbReference type="SUPFAM" id="SSF53649">
    <property type="entry name" value="Alkaline phosphatase-like"/>
    <property type="match status" value="1"/>
</dbReference>
<feature type="domain" description="Sulfatase N-terminal" evidence="12">
    <location>
        <begin position="264"/>
        <end position="551"/>
    </location>
</feature>
<evidence type="ECO:0000256" key="2">
    <source>
        <dbReference type="ARBA" id="ARBA00004936"/>
    </source>
</evidence>
<keyword evidence="6 11" id="KW-1133">Transmembrane helix</keyword>
<evidence type="ECO:0000256" key="8">
    <source>
        <dbReference type="PIRSR" id="PIRSR005091-1"/>
    </source>
</evidence>
<feature type="active site" evidence="8">
    <location>
        <position position="314"/>
    </location>
</feature>
<evidence type="ECO:0000256" key="9">
    <source>
        <dbReference type="PIRSR" id="PIRSR005091-2"/>
    </source>
</evidence>
<dbReference type="PANTHER" id="PTHR47371:SF3">
    <property type="entry name" value="PHOSPHOGLYCEROL TRANSFERASE I"/>
    <property type="match status" value="1"/>
</dbReference>
<dbReference type="Gene3D" id="3.40.720.10">
    <property type="entry name" value="Alkaline Phosphatase, subunit A"/>
    <property type="match status" value="1"/>
</dbReference>
<name>A0A1H0W1T8_9CLOT</name>
<feature type="binding site" evidence="10">
    <location>
        <position position="272"/>
    </location>
    <ligand>
        <name>Mn(2+)</name>
        <dbReference type="ChEBI" id="CHEBI:29035"/>
    </ligand>
</feature>
<evidence type="ECO:0000256" key="5">
    <source>
        <dbReference type="ARBA" id="ARBA00022692"/>
    </source>
</evidence>
<proteinExistence type="inferred from homology"/>
<comment type="subcellular location">
    <subcellularLocation>
        <location evidence="1">Cell membrane</location>
        <topology evidence="1">Multi-pass membrane protein</topology>
    </subcellularLocation>
</comment>
<keyword evidence="4" id="KW-1003">Cell membrane</keyword>
<reference evidence="13 14" key="1">
    <citation type="submission" date="2016-10" db="EMBL/GenBank/DDBJ databases">
        <authorList>
            <person name="de Groot N.N."/>
        </authorList>
    </citation>
    <scope>NUCLEOTIDE SEQUENCE [LARGE SCALE GENOMIC DNA]</scope>
    <source>
        <strain evidence="13 14">DSM 12272</strain>
    </source>
</reference>
<dbReference type="STRING" id="94869.SAMN04488529_12510"/>
<feature type="binding site" evidence="10">
    <location>
        <position position="490"/>
    </location>
    <ligand>
        <name>Mn(2+)</name>
        <dbReference type="ChEBI" id="CHEBI:29035"/>
    </ligand>
</feature>
<dbReference type="EMBL" id="FNJM01000025">
    <property type="protein sequence ID" value="SDP84346.1"/>
    <property type="molecule type" value="Genomic_DNA"/>
</dbReference>
<evidence type="ECO:0000259" key="12">
    <source>
        <dbReference type="Pfam" id="PF00884"/>
    </source>
</evidence>
<dbReference type="InterPro" id="IPR050448">
    <property type="entry name" value="OpgB/LTA_synthase_biosynth"/>
</dbReference>
<feature type="transmembrane region" description="Helical" evidence="11">
    <location>
        <begin position="139"/>
        <end position="158"/>
    </location>
</feature>
<keyword evidence="7 11" id="KW-0472">Membrane</keyword>
<evidence type="ECO:0000313" key="14">
    <source>
        <dbReference type="Proteomes" id="UP000198597"/>
    </source>
</evidence>
<dbReference type="GO" id="GO:0016740">
    <property type="term" value="F:transferase activity"/>
    <property type="evidence" value="ECO:0007669"/>
    <property type="project" value="UniProtKB-KW"/>
</dbReference>
<evidence type="ECO:0000256" key="6">
    <source>
        <dbReference type="ARBA" id="ARBA00022989"/>
    </source>
</evidence>
<feature type="transmembrane region" description="Helical" evidence="11">
    <location>
        <begin position="21"/>
        <end position="43"/>
    </location>
</feature>
<comment type="pathway">
    <text evidence="2">Cell wall biogenesis; lipoteichoic acid biosynthesis.</text>
</comment>
<dbReference type="PIRSF" id="PIRSF005091">
    <property type="entry name" value="Mmb_sulf_HI1246"/>
    <property type="match status" value="1"/>
</dbReference>
<dbReference type="InterPro" id="IPR017850">
    <property type="entry name" value="Alkaline_phosphatase_core_sf"/>
</dbReference>
<evidence type="ECO:0000313" key="13">
    <source>
        <dbReference type="EMBL" id="SDP84346.1"/>
    </source>
</evidence>
<dbReference type="Proteomes" id="UP000198597">
    <property type="component" value="Unassembled WGS sequence"/>
</dbReference>
<feature type="transmembrane region" description="Helical" evidence="11">
    <location>
        <begin position="170"/>
        <end position="194"/>
    </location>
</feature>
<dbReference type="OrthoDB" id="5901192at2"/>
<dbReference type="InterPro" id="IPR012160">
    <property type="entry name" value="LtaS-like"/>
</dbReference>
<accession>A0A1H0W1T8</accession>
<keyword evidence="13" id="KW-0808">Transferase</keyword>
<keyword evidence="14" id="KW-1185">Reference proteome</keyword>
<keyword evidence="9" id="KW-0464">Manganese</keyword>
<evidence type="ECO:0000256" key="11">
    <source>
        <dbReference type="SAM" id="Phobius"/>
    </source>
</evidence>
<organism evidence="13 14">
    <name type="scientific">Clostridium gasigenes</name>
    <dbReference type="NCBI Taxonomy" id="94869"/>
    <lineage>
        <taxon>Bacteria</taxon>
        <taxon>Bacillati</taxon>
        <taxon>Bacillota</taxon>
        <taxon>Clostridia</taxon>
        <taxon>Eubacteriales</taxon>
        <taxon>Clostridiaceae</taxon>
        <taxon>Clostridium</taxon>
    </lineage>
</organism>
<evidence type="ECO:0000256" key="7">
    <source>
        <dbReference type="ARBA" id="ARBA00023136"/>
    </source>
</evidence>
<dbReference type="InterPro" id="IPR000917">
    <property type="entry name" value="Sulfatase_N"/>
</dbReference>
<protein>
    <submittedName>
        <fullName evidence="13">Phosphoglycerol transferase MdoB</fullName>
    </submittedName>
</protein>
<comment type="similarity">
    <text evidence="3">Belongs to the LTA synthase family.</text>
</comment>